<evidence type="ECO:0000256" key="1">
    <source>
        <dbReference type="ARBA" id="ARBA00006484"/>
    </source>
</evidence>
<keyword evidence="2" id="KW-0560">Oxidoreductase</keyword>
<dbReference type="GeneID" id="28826374"/>
<evidence type="ECO:0000313" key="4">
    <source>
        <dbReference type="Proteomes" id="UP000070700"/>
    </source>
</evidence>
<organism evidence="3 4">
    <name type="scientific">Mollisia scopiformis</name>
    <name type="common">Conifer needle endophyte fungus</name>
    <name type="synonym">Phialocephala scopiformis</name>
    <dbReference type="NCBI Taxonomy" id="149040"/>
    <lineage>
        <taxon>Eukaryota</taxon>
        <taxon>Fungi</taxon>
        <taxon>Dikarya</taxon>
        <taxon>Ascomycota</taxon>
        <taxon>Pezizomycotina</taxon>
        <taxon>Leotiomycetes</taxon>
        <taxon>Helotiales</taxon>
        <taxon>Mollisiaceae</taxon>
        <taxon>Mollisia</taxon>
    </lineage>
</organism>
<dbReference type="Gene3D" id="3.40.50.720">
    <property type="entry name" value="NAD(P)-binding Rossmann-like Domain"/>
    <property type="match status" value="1"/>
</dbReference>
<reference evidence="3 4" key="1">
    <citation type="submission" date="2015-10" db="EMBL/GenBank/DDBJ databases">
        <title>Full genome of DAOMC 229536 Phialocephala scopiformis, a fungal endophyte of spruce producing the potent anti-insectan compound rugulosin.</title>
        <authorList>
            <consortium name="DOE Joint Genome Institute"/>
            <person name="Walker A.K."/>
            <person name="Frasz S.L."/>
            <person name="Seifert K.A."/>
            <person name="Miller J.D."/>
            <person name="Mondo S.J."/>
            <person name="Labutti K."/>
            <person name="Lipzen A."/>
            <person name="Dockter R."/>
            <person name="Kennedy M."/>
            <person name="Grigoriev I.V."/>
            <person name="Spatafora J.W."/>
        </authorList>
    </citation>
    <scope>NUCLEOTIDE SEQUENCE [LARGE SCALE GENOMIC DNA]</scope>
    <source>
        <strain evidence="3 4">CBS 120377</strain>
    </source>
</reference>
<dbReference type="AlphaFoldDB" id="A0A194XTI6"/>
<comment type="similarity">
    <text evidence="1">Belongs to the short-chain dehydrogenases/reductases (SDR) family.</text>
</comment>
<sequence>MAQTFDPNAFTIPFMATKTPRRDPYEAILPTNPANSQKGKIIVITGGSSGIGAAAARVWAEAGAEGVVITARGAPALEKVASELKAKFPATKVLAVKGDIVSNEDIKHLFSAVQETFGRPADVLLNNAGFLDDDRLIGETPADVWWKNFEINIKGAYNVIHQFIQSQPNPKEPIGTIITVSSGRAGFTGAGGSSYNIAKLAEHRLSEHLQLENPTLRVFTSMPGIALTGMMNNFWRPYAKDHVDLTGMQALYLAQPRADYLKGSMVGVNWDVKELEEHKEEILEKKVLQTSWMPILPFGGGKGLGSKV</sequence>
<dbReference type="PANTHER" id="PTHR42760:SF37">
    <property type="entry name" value="CLAVALDEHYDE DEHYDROGENASE"/>
    <property type="match status" value="1"/>
</dbReference>
<dbReference type="Pfam" id="PF00106">
    <property type="entry name" value="adh_short"/>
    <property type="match status" value="1"/>
</dbReference>
<evidence type="ECO:0000313" key="3">
    <source>
        <dbReference type="EMBL" id="KUJ23630.1"/>
    </source>
</evidence>
<dbReference type="CDD" id="cd05233">
    <property type="entry name" value="SDR_c"/>
    <property type="match status" value="1"/>
</dbReference>
<dbReference type="EMBL" id="KQ947405">
    <property type="protein sequence ID" value="KUJ23630.1"/>
    <property type="molecule type" value="Genomic_DNA"/>
</dbReference>
<gene>
    <name evidence="3" type="ORF">LY89DRAFT_693642</name>
</gene>
<dbReference type="SUPFAM" id="SSF51735">
    <property type="entry name" value="NAD(P)-binding Rossmann-fold domains"/>
    <property type="match status" value="1"/>
</dbReference>
<dbReference type="InParanoid" id="A0A194XTI6"/>
<accession>A0A194XTI6</accession>
<protein>
    <submittedName>
        <fullName evidence="3">NAD(P)-binding protein</fullName>
    </submittedName>
</protein>
<dbReference type="PANTHER" id="PTHR42760">
    <property type="entry name" value="SHORT-CHAIN DEHYDROGENASES/REDUCTASES FAMILY MEMBER"/>
    <property type="match status" value="1"/>
</dbReference>
<dbReference type="GO" id="GO:0016616">
    <property type="term" value="F:oxidoreductase activity, acting on the CH-OH group of donors, NAD or NADP as acceptor"/>
    <property type="evidence" value="ECO:0007669"/>
    <property type="project" value="TreeGrafter"/>
</dbReference>
<evidence type="ECO:0000256" key="2">
    <source>
        <dbReference type="ARBA" id="ARBA00023002"/>
    </source>
</evidence>
<dbReference type="PRINTS" id="PR00081">
    <property type="entry name" value="GDHRDH"/>
</dbReference>
<dbReference type="KEGG" id="psco:LY89DRAFT_693642"/>
<dbReference type="Proteomes" id="UP000070700">
    <property type="component" value="Unassembled WGS sequence"/>
</dbReference>
<dbReference type="InterPro" id="IPR036291">
    <property type="entry name" value="NAD(P)-bd_dom_sf"/>
</dbReference>
<dbReference type="OrthoDB" id="1933717at2759"/>
<proteinExistence type="inferred from homology"/>
<name>A0A194XTI6_MOLSC</name>
<dbReference type="InterPro" id="IPR002347">
    <property type="entry name" value="SDR_fam"/>
</dbReference>
<keyword evidence="4" id="KW-1185">Reference proteome</keyword>
<dbReference type="RefSeq" id="XP_018077985.1">
    <property type="nucleotide sequence ID" value="XM_018216648.1"/>
</dbReference>